<gene>
    <name evidence="9" type="ORF">SAMN02745702_02346</name>
</gene>
<feature type="domain" description="Sigma-54 factor interaction" evidence="6">
    <location>
        <begin position="157"/>
        <end position="385"/>
    </location>
</feature>
<dbReference type="InterPro" id="IPR000847">
    <property type="entry name" value="LysR_HTH_N"/>
</dbReference>
<dbReference type="Gene3D" id="3.40.50.300">
    <property type="entry name" value="P-loop containing nucleotide triphosphate hydrolases"/>
    <property type="match status" value="1"/>
</dbReference>
<dbReference type="CDD" id="cd00156">
    <property type="entry name" value="REC"/>
    <property type="match status" value="1"/>
</dbReference>
<dbReference type="PROSITE" id="PS50931">
    <property type="entry name" value="HTH_LYSR"/>
    <property type="match status" value="1"/>
</dbReference>
<dbReference type="InterPro" id="IPR009057">
    <property type="entry name" value="Homeodomain-like_sf"/>
</dbReference>
<accession>A0A1T4WKK8</accession>
<dbReference type="PROSITE" id="PS00675">
    <property type="entry name" value="SIGMA54_INTERACT_1"/>
    <property type="match status" value="1"/>
</dbReference>
<keyword evidence="1" id="KW-0547">Nucleotide-binding</keyword>
<keyword evidence="10" id="KW-1185">Reference proteome</keyword>
<evidence type="ECO:0000259" key="7">
    <source>
        <dbReference type="PROSITE" id="PS50110"/>
    </source>
</evidence>
<dbReference type="Pfam" id="PF00158">
    <property type="entry name" value="Sigma54_activat"/>
    <property type="match status" value="1"/>
</dbReference>
<evidence type="ECO:0000313" key="10">
    <source>
        <dbReference type="Proteomes" id="UP000189733"/>
    </source>
</evidence>
<evidence type="ECO:0000256" key="1">
    <source>
        <dbReference type="ARBA" id="ARBA00022741"/>
    </source>
</evidence>
<dbReference type="PANTHER" id="PTHR32071">
    <property type="entry name" value="TRANSCRIPTIONAL REGULATORY PROTEIN"/>
    <property type="match status" value="1"/>
</dbReference>
<keyword evidence="5" id="KW-0597">Phosphoprotein</keyword>
<evidence type="ECO:0000259" key="6">
    <source>
        <dbReference type="PROSITE" id="PS50045"/>
    </source>
</evidence>
<dbReference type="GO" id="GO:0043565">
    <property type="term" value="F:sequence-specific DNA binding"/>
    <property type="evidence" value="ECO:0007669"/>
    <property type="project" value="InterPro"/>
</dbReference>
<keyword evidence="2" id="KW-0067">ATP-binding</keyword>
<dbReference type="SUPFAM" id="SSF52540">
    <property type="entry name" value="P-loop containing nucleoside triphosphate hydrolases"/>
    <property type="match status" value="1"/>
</dbReference>
<dbReference type="InterPro" id="IPR011006">
    <property type="entry name" value="CheY-like_superfamily"/>
</dbReference>
<dbReference type="Pfam" id="PF02954">
    <property type="entry name" value="HTH_8"/>
    <property type="match status" value="1"/>
</dbReference>
<name>A0A1T4WKK8_9BACT</name>
<organism evidence="9 10">
    <name type="scientific">Desulfobaculum bizertense DSM 18034</name>
    <dbReference type="NCBI Taxonomy" id="1121442"/>
    <lineage>
        <taxon>Bacteria</taxon>
        <taxon>Pseudomonadati</taxon>
        <taxon>Thermodesulfobacteriota</taxon>
        <taxon>Desulfovibrionia</taxon>
        <taxon>Desulfovibrionales</taxon>
        <taxon>Desulfovibrionaceae</taxon>
        <taxon>Desulfobaculum</taxon>
    </lineage>
</organism>
<evidence type="ECO:0000259" key="8">
    <source>
        <dbReference type="PROSITE" id="PS50931"/>
    </source>
</evidence>
<dbReference type="CDD" id="cd00009">
    <property type="entry name" value="AAA"/>
    <property type="match status" value="1"/>
</dbReference>
<dbReference type="SUPFAM" id="SSF52172">
    <property type="entry name" value="CheY-like"/>
    <property type="match status" value="1"/>
</dbReference>
<evidence type="ECO:0000313" key="9">
    <source>
        <dbReference type="EMBL" id="SKA77438.1"/>
    </source>
</evidence>
<dbReference type="Gene3D" id="1.10.10.60">
    <property type="entry name" value="Homeodomain-like"/>
    <property type="match status" value="1"/>
</dbReference>
<evidence type="ECO:0000256" key="5">
    <source>
        <dbReference type="PROSITE-ProRule" id="PRU00169"/>
    </source>
</evidence>
<dbReference type="InterPro" id="IPR002197">
    <property type="entry name" value="HTH_Fis"/>
</dbReference>
<dbReference type="PRINTS" id="PR01590">
    <property type="entry name" value="HTHFIS"/>
</dbReference>
<dbReference type="AlphaFoldDB" id="A0A1T4WKK8"/>
<reference evidence="9 10" key="1">
    <citation type="submission" date="2017-02" db="EMBL/GenBank/DDBJ databases">
        <authorList>
            <person name="Peterson S.W."/>
        </authorList>
    </citation>
    <scope>NUCLEOTIDE SEQUENCE [LARGE SCALE GENOMIC DNA]</scope>
    <source>
        <strain evidence="9 10">DSM 18034</strain>
    </source>
</reference>
<dbReference type="PROSITE" id="PS50045">
    <property type="entry name" value="SIGMA54_INTERACT_4"/>
    <property type="match status" value="1"/>
</dbReference>
<dbReference type="STRING" id="1121442.SAMN02745702_02346"/>
<evidence type="ECO:0000256" key="2">
    <source>
        <dbReference type="ARBA" id="ARBA00022840"/>
    </source>
</evidence>
<dbReference type="GO" id="GO:0000160">
    <property type="term" value="P:phosphorelay signal transduction system"/>
    <property type="evidence" value="ECO:0007669"/>
    <property type="project" value="InterPro"/>
</dbReference>
<dbReference type="SMART" id="SM00382">
    <property type="entry name" value="AAA"/>
    <property type="match status" value="1"/>
</dbReference>
<sequence length="470" mass="52459">MIQPVTLHPSFQVLLVDDEPAWLRSLSLTLERAGISNIASCQDSRKVLPLLEKGQVGLILLDLTMPGYSGEELLEIISERYPDIMVIIISGMNELDTAVRCIKKGAVDYFVKTDMQEHITKGVLRAISSHEMKLVAKGMGQRLLSNKLEHPEAFDEIITCSNSMFSLFKYMESVAISSQPVLVTGESGVGKELVARAIHTLSERRGKRISLNVAGLDTTSFSDTLFGHHRGAFTGAHSTRPGLIEQARGGSLFLDEIGDLDLQSQVKLLRLLQEGEYFPLGSDRPKNAQTRIIAATHQDLQKKVQEGRFRKDLYYRLCIHNVHIPPLRERKGDIPLLLDKFLQNAATEMGKKKPTVPPELLTHLKNYSFPGNIRELQGMVYDAVSTHKSHVLSMQSFLQAMHADAELHTEDSTEPPEPFAQFEDLPSIAECTVMLIKEAMKRADDNQTLASRMLGISQPALSKRLKQLKD</sequence>
<dbReference type="FunFam" id="3.40.50.300:FF:000006">
    <property type="entry name" value="DNA-binding transcriptional regulator NtrC"/>
    <property type="match status" value="1"/>
</dbReference>
<evidence type="ECO:0000256" key="4">
    <source>
        <dbReference type="ARBA" id="ARBA00023163"/>
    </source>
</evidence>
<dbReference type="Gene3D" id="1.10.8.60">
    <property type="match status" value="1"/>
</dbReference>
<dbReference type="Proteomes" id="UP000189733">
    <property type="component" value="Unassembled WGS sequence"/>
</dbReference>
<feature type="domain" description="Response regulatory" evidence="7">
    <location>
        <begin position="12"/>
        <end position="127"/>
    </location>
</feature>
<dbReference type="InterPro" id="IPR002078">
    <property type="entry name" value="Sigma_54_int"/>
</dbReference>
<dbReference type="SUPFAM" id="SSF46689">
    <property type="entry name" value="Homeodomain-like"/>
    <property type="match status" value="1"/>
</dbReference>
<dbReference type="InterPro" id="IPR003593">
    <property type="entry name" value="AAA+_ATPase"/>
</dbReference>
<dbReference type="PROSITE" id="PS50110">
    <property type="entry name" value="RESPONSE_REGULATORY"/>
    <property type="match status" value="1"/>
</dbReference>
<dbReference type="Gene3D" id="3.40.50.2300">
    <property type="match status" value="1"/>
</dbReference>
<dbReference type="InterPro" id="IPR058031">
    <property type="entry name" value="AAA_lid_NorR"/>
</dbReference>
<protein>
    <submittedName>
        <fullName evidence="9">Two component, sigma54 specific, transcriptional regulator, Fis family</fullName>
    </submittedName>
</protein>
<keyword evidence="3" id="KW-0805">Transcription regulation</keyword>
<dbReference type="InterPro" id="IPR027417">
    <property type="entry name" value="P-loop_NTPase"/>
</dbReference>
<dbReference type="Pfam" id="PF00072">
    <property type="entry name" value="Response_reg"/>
    <property type="match status" value="1"/>
</dbReference>
<dbReference type="PANTHER" id="PTHR32071:SF13">
    <property type="entry name" value="RESPONSE REGULATOR HSFA"/>
    <property type="match status" value="1"/>
</dbReference>
<keyword evidence="4" id="KW-0804">Transcription</keyword>
<dbReference type="GO" id="GO:0005524">
    <property type="term" value="F:ATP binding"/>
    <property type="evidence" value="ECO:0007669"/>
    <property type="project" value="UniProtKB-KW"/>
</dbReference>
<dbReference type="OrthoDB" id="9763792at2"/>
<dbReference type="RefSeq" id="WP_078685629.1">
    <property type="nucleotide sequence ID" value="NZ_FUYA01000008.1"/>
</dbReference>
<proteinExistence type="predicted"/>
<dbReference type="GO" id="GO:0003700">
    <property type="term" value="F:DNA-binding transcription factor activity"/>
    <property type="evidence" value="ECO:0007669"/>
    <property type="project" value="InterPro"/>
</dbReference>
<dbReference type="SMART" id="SM00448">
    <property type="entry name" value="REC"/>
    <property type="match status" value="1"/>
</dbReference>
<dbReference type="InterPro" id="IPR001789">
    <property type="entry name" value="Sig_transdc_resp-reg_receiver"/>
</dbReference>
<feature type="modified residue" description="4-aspartylphosphate" evidence="5">
    <location>
        <position position="62"/>
    </location>
</feature>
<dbReference type="Pfam" id="PF25601">
    <property type="entry name" value="AAA_lid_14"/>
    <property type="match status" value="1"/>
</dbReference>
<feature type="domain" description="HTH lysR-type" evidence="8">
    <location>
        <begin position="446"/>
        <end position="470"/>
    </location>
</feature>
<dbReference type="InterPro" id="IPR025662">
    <property type="entry name" value="Sigma_54_int_dom_ATP-bd_1"/>
</dbReference>
<evidence type="ECO:0000256" key="3">
    <source>
        <dbReference type="ARBA" id="ARBA00023015"/>
    </source>
</evidence>
<dbReference type="EMBL" id="FUYA01000008">
    <property type="protein sequence ID" value="SKA77438.1"/>
    <property type="molecule type" value="Genomic_DNA"/>
</dbReference>